<keyword evidence="1" id="KW-0687">Ribonucleoprotein</keyword>
<organism evidence="1">
    <name type="scientific">Phoenix dactylifera</name>
    <name type="common">Date palm</name>
    <dbReference type="NCBI Taxonomy" id="42345"/>
    <lineage>
        <taxon>Eukaryota</taxon>
        <taxon>Viridiplantae</taxon>
        <taxon>Streptophyta</taxon>
        <taxon>Embryophyta</taxon>
        <taxon>Tracheophyta</taxon>
        <taxon>Spermatophyta</taxon>
        <taxon>Magnoliopsida</taxon>
        <taxon>Liliopsida</taxon>
        <taxon>Arecaceae</taxon>
        <taxon>Coryphoideae</taxon>
        <taxon>Phoeniceae</taxon>
        <taxon>Phoenix</taxon>
    </lineage>
</organism>
<dbReference type="AlphaFoldDB" id="A0A2R4FZG5"/>
<proteinExistence type="predicted"/>
<accession>A0A2R4FZG5</accession>
<dbReference type="GO" id="GO:0005840">
    <property type="term" value="C:ribosome"/>
    <property type="evidence" value="ECO:0007669"/>
    <property type="project" value="UniProtKB-KW"/>
</dbReference>
<dbReference type="EMBL" id="MG257490">
    <property type="protein sequence ID" value="AVT43948.1"/>
    <property type="molecule type" value="Genomic_DNA"/>
</dbReference>
<gene>
    <name evidence="1" type="primary">rps12</name>
</gene>
<evidence type="ECO:0000313" key="1">
    <source>
        <dbReference type="EMBL" id="AVT43948.1"/>
    </source>
</evidence>
<reference evidence="1" key="1">
    <citation type="submission" date="2017-10" db="EMBL/GenBank/DDBJ databases">
        <title>Phoenix dactylifera SUMG001 mitochondrion, complete genome.</title>
        <authorList>
            <person name="Bhatt P.P."/>
            <person name="Thaker V.S."/>
        </authorList>
    </citation>
    <scope>NUCLEOTIDE SEQUENCE</scope>
    <source>
        <tissue evidence="1">Leaf</tissue>
    </source>
</reference>
<sequence length="75" mass="8602">MPTFNQLIHDIFAHIPGERSYFAGTILIVLVRGGRVKRFARCEIPSYSRSQGFVWEFRIAEGARSKYGAERPKSK</sequence>
<protein>
    <submittedName>
        <fullName evidence="1">Ribosomal protein S12</fullName>
    </submittedName>
</protein>
<name>A0A2R4FZG5_PHODC</name>
<geneLocation type="mitochondrion" evidence="1"/>
<keyword evidence="1" id="KW-0689">Ribosomal protein</keyword>
<keyword evidence="1" id="KW-0496">Mitochondrion</keyword>